<keyword evidence="2" id="KW-1185">Reference proteome</keyword>
<dbReference type="GeneID" id="8739501"/>
<organism evidence="1 2">
    <name type="scientific">Archaeoglobus profundus (strain DSM 5631 / JCM 9629 / NBRC 100127 / Av18)</name>
    <dbReference type="NCBI Taxonomy" id="572546"/>
    <lineage>
        <taxon>Archaea</taxon>
        <taxon>Methanobacteriati</taxon>
        <taxon>Methanobacteriota</taxon>
        <taxon>Archaeoglobi</taxon>
        <taxon>Archaeoglobales</taxon>
        <taxon>Archaeoglobaceae</taxon>
        <taxon>Archaeoglobus</taxon>
    </lineage>
</organism>
<gene>
    <name evidence="1" type="ordered locus">Arcpr_0839</name>
</gene>
<accession>D2RHX7</accession>
<dbReference type="AlphaFoldDB" id="D2RHX7"/>
<name>D2RHX7_ARCPA</name>
<dbReference type="HOGENOM" id="CLU_2216915_0_0_2"/>
<dbReference type="STRING" id="572546.Arcpr_0839"/>
<dbReference type="EMBL" id="CP001857">
    <property type="protein sequence ID" value="ADB57902.1"/>
    <property type="molecule type" value="Genomic_DNA"/>
</dbReference>
<reference evidence="1 2" key="1">
    <citation type="journal article" date="2010" name="Stand. Genomic Sci.">
        <title>Complete genome sequence of Archaeoglobus profundus type strain (AV18).</title>
        <authorList>
            <person name="von Jan M."/>
            <person name="Lapidus A."/>
            <person name="Del Rio T.G."/>
            <person name="Copeland A."/>
            <person name="Tice H."/>
            <person name="Cheng J.F."/>
            <person name="Lucas S."/>
            <person name="Chen F."/>
            <person name="Nolan M."/>
            <person name="Goodwin L."/>
            <person name="Han C."/>
            <person name="Pitluck S."/>
            <person name="Liolios K."/>
            <person name="Ivanova N."/>
            <person name="Mavromatis K."/>
            <person name="Ovchinnikova G."/>
            <person name="Chertkov O."/>
            <person name="Pati A."/>
            <person name="Chen A."/>
            <person name="Palaniappan K."/>
            <person name="Land M."/>
            <person name="Hauser L."/>
            <person name="Chang Y.J."/>
            <person name="Jeffries C.D."/>
            <person name="Saunders E."/>
            <person name="Brettin T."/>
            <person name="Detter J.C."/>
            <person name="Chain P."/>
            <person name="Eichinger K."/>
            <person name="Huber H."/>
            <person name="Spring S."/>
            <person name="Rohde M."/>
            <person name="Goker M."/>
            <person name="Wirth R."/>
            <person name="Woyke T."/>
            <person name="Bristow J."/>
            <person name="Eisen J.A."/>
            <person name="Markowitz V."/>
            <person name="Hugenholtz P."/>
            <person name="Kyrpides N.C."/>
            <person name="Klenk H.P."/>
        </authorList>
    </citation>
    <scope>NUCLEOTIDE SEQUENCE [LARGE SCALE GENOMIC DNA]</scope>
    <source>
        <strain evidence="2">DSM 5631 / JCM 9629 / NBRC 100127 / Av18</strain>
    </source>
</reference>
<dbReference type="Proteomes" id="UP000001901">
    <property type="component" value="Chromosome"/>
</dbReference>
<protein>
    <submittedName>
        <fullName evidence="1">Uncharacterized protein</fullName>
    </submittedName>
</protein>
<dbReference type="RefSeq" id="WP_012940238.1">
    <property type="nucleotide sequence ID" value="NC_013741.1"/>
</dbReference>
<evidence type="ECO:0000313" key="1">
    <source>
        <dbReference type="EMBL" id="ADB57902.1"/>
    </source>
</evidence>
<dbReference type="PaxDb" id="572546-Arcpr_0839"/>
<dbReference type="eggNOG" id="arCOG10970">
    <property type="taxonomic scope" value="Archaea"/>
</dbReference>
<sequence>MRGYITLKRIIEALERAEEIKRTLPYCEGMRELGCCHCREGELCQTALAIYLEISKEAIRQFLNRLEFVFQDDVPIRIRTLTEIRQSYPRKFISLKKEKISLLVKK</sequence>
<proteinExistence type="predicted"/>
<evidence type="ECO:0000313" key="2">
    <source>
        <dbReference type="Proteomes" id="UP000001901"/>
    </source>
</evidence>
<dbReference type="KEGG" id="apo:Arcpr_0839"/>